<proteinExistence type="predicted"/>
<keyword evidence="3" id="KW-1185">Reference proteome</keyword>
<dbReference type="PANTHER" id="PTHR32182:SF22">
    <property type="entry name" value="ATP-DEPENDENT ENDONUCLEASE, OLD FAMILY-RELATED"/>
    <property type="match status" value="1"/>
</dbReference>
<protein>
    <submittedName>
        <fullName evidence="2">AAA family ATPase</fullName>
    </submittedName>
</protein>
<dbReference type="AlphaFoldDB" id="A0A7D4QQG8"/>
<dbReference type="Pfam" id="PF13304">
    <property type="entry name" value="AAA_21"/>
    <property type="match status" value="1"/>
</dbReference>
<dbReference type="InterPro" id="IPR003959">
    <property type="entry name" value="ATPase_AAA_core"/>
</dbReference>
<dbReference type="RefSeq" id="WP_173413765.1">
    <property type="nucleotide sequence ID" value="NZ_CP054139.1"/>
</dbReference>
<evidence type="ECO:0000313" key="2">
    <source>
        <dbReference type="EMBL" id="QKJ29069.1"/>
    </source>
</evidence>
<dbReference type="GO" id="GO:0016887">
    <property type="term" value="F:ATP hydrolysis activity"/>
    <property type="evidence" value="ECO:0007669"/>
    <property type="project" value="InterPro"/>
</dbReference>
<sequence length="409" mass="47474">MSNKLAERPKIFVDKVHLKGFKSIEDVTIDFKEGLNILIGKNGSGKSNFLELMEKVLYHPRGAIIFFDYAKIILKTNDNHTFFIEIERPSRNISYRKDEIDERQYVIEKFYLDNEIIFDSSIDSMLRKPFLFKGKKFYYTSSATYALQRIGYQSISPKYIGFNLPDKLEYIATSGTFTFEIEDLLEASFDRSLNFLNSLLWSLEANIGDNAIAEAKNEIISPEKIIDLVNESISNLLIPQQIIIDNIRAFSPIEDLRFNKNINLYNDSKRIIVENIKLEFKINGNWMPWSQLSDGTKRLFYIISEVTYTAGLILIEEPELGIHPHQFNLLMDFLKEQSEHKQILISTHAPKALDHLSPEELDSILIASYDLKKGTQIRHLTSKEITKAKKYMKEVGFFSDYWTLSDLEE</sequence>
<dbReference type="EMBL" id="CP054139">
    <property type="protein sequence ID" value="QKJ29069.1"/>
    <property type="molecule type" value="Genomic_DNA"/>
</dbReference>
<dbReference type="Gene3D" id="3.40.50.300">
    <property type="entry name" value="P-loop containing nucleotide triphosphate hydrolases"/>
    <property type="match status" value="1"/>
</dbReference>
<dbReference type="SUPFAM" id="SSF52540">
    <property type="entry name" value="P-loop containing nucleoside triphosphate hydrolases"/>
    <property type="match status" value="1"/>
</dbReference>
<dbReference type="InterPro" id="IPR014555">
    <property type="entry name" value="RecF-like"/>
</dbReference>
<dbReference type="GO" id="GO:0005524">
    <property type="term" value="F:ATP binding"/>
    <property type="evidence" value="ECO:0007669"/>
    <property type="project" value="InterPro"/>
</dbReference>
<gene>
    <name evidence="2" type="ORF">HQ865_04645</name>
</gene>
<evidence type="ECO:0000313" key="3">
    <source>
        <dbReference type="Proteomes" id="UP000505355"/>
    </source>
</evidence>
<reference evidence="2 3" key="1">
    <citation type="submission" date="2020-05" db="EMBL/GenBank/DDBJ databases">
        <title>Mucilaginibacter mali sp. nov.</title>
        <authorList>
            <person name="Kim H.S."/>
            <person name="Lee K.C."/>
            <person name="Suh M.K."/>
            <person name="Kim J.-S."/>
            <person name="Han K.-I."/>
            <person name="Eom M.K."/>
            <person name="Shin Y.K."/>
            <person name="Lee J.-S."/>
        </authorList>
    </citation>
    <scope>NUCLEOTIDE SEQUENCE [LARGE SCALE GENOMIC DNA]</scope>
    <source>
        <strain evidence="2 3">G2-14</strain>
    </source>
</reference>
<dbReference type="InterPro" id="IPR027417">
    <property type="entry name" value="P-loop_NTPase"/>
</dbReference>
<dbReference type="GO" id="GO:0006302">
    <property type="term" value="P:double-strand break repair"/>
    <property type="evidence" value="ECO:0007669"/>
    <property type="project" value="TreeGrafter"/>
</dbReference>
<dbReference type="PIRSF" id="PIRSF029347">
    <property type="entry name" value="RecF"/>
    <property type="match status" value="1"/>
</dbReference>
<feature type="domain" description="ATPase AAA-type core" evidence="1">
    <location>
        <begin position="35"/>
        <end position="354"/>
    </location>
</feature>
<dbReference type="GO" id="GO:0000731">
    <property type="term" value="P:DNA synthesis involved in DNA repair"/>
    <property type="evidence" value="ECO:0007669"/>
    <property type="project" value="TreeGrafter"/>
</dbReference>
<name>A0A7D4QQG8_9SPHI</name>
<evidence type="ECO:0000259" key="1">
    <source>
        <dbReference type="Pfam" id="PF13304"/>
    </source>
</evidence>
<dbReference type="KEGG" id="mmab:HQ865_04645"/>
<accession>A0A7D4QQG8</accession>
<dbReference type="Proteomes" id="UP000505355">
    <property type="component" value="Chromosome"/>
</dbReference>
<organism evidence="2 3">
    <name type="scientific">Mucilaginibacter mali</name>
    <dbReference type="NCBI Taxonomy" id="2740462"/>
    <lineage>
        <taxon>Bacteria</taxon>
        <taxon>Pseudomonadati</taxon>
        <taxon>Bacteroidota</taxon>
        <taxon>Sphingobacteriia</taxon>
        <taxon>Sphingobacteriales</taxon>
        <taxon>Sphingobacteriaceae</taxon>
        <taxon>Mucilaginibacter</taxon>
    </lineage>
</organism>
<dbReference type="PANTHER" id="PTHR32182">
    <property type="entry name" value="DNA REPLICATION AND REPAIR PROTEIN RECF"/>
    <property type="match status" value="1"/>
</dbReference>